<keyword evidence="3" id="KW-1185">Reference proteome</keyword>
<dbReference type="EMBL" id="CP009574">
    <property type="protein sequence ID" value="AIT09060.1"/>
    <property type="molecule type" value="Genomic_DNA"/>
</dbReference>
<evidence type="ECO:0000259" key="1">
    <source>
        <dbReference type="PROSITE" id="PS51094"/>
    </source>
</evidence>
<name>A0A097ENC1_9GAMM</name>
<dbReference type="Pfam" id="PF00359">
    <property type="entry name" value="PTS_EIIA_2"/>
    <property type="match status" value="1"/>
</dbReference>
<protein>
    <submittedName>
        <fullName evidence="2">PTS N-acetyl-D-glucosamine transporter</fullName>
    </submittedName>
</protein>
<dbReference type="InterPro" id="IPR002178">
    <property type="entry name" value="PTS_EIIA_type-2_dom"/>
</dbReference>
<dbReference type="Gene3D" id="3.40.930.10">
    <property type="entry name" value="Mannitol-specific EII, Chain A"/>
    <property type="match status" value="1"/>
</dbReference>
<dbReference type="InterPro" id="IPR016152">
    <property type="entry name" value="PTrfase/Anion_transptr"/>
</dbReference>
<dbReference type="AlphaFoldDB" id="A0A097ENC1"/>
<gene>
    <name evidence="2" type="ORF">LO80_03095</name>
</gene>
<reference evidence="2 3" key="1">
    <citation type="submission" date="2014-10" db="EMBL/GenBank/DDBJ databases">
        <title>Whole genome sequence of Francisella endociliophora strain FSC1006, isolated from a laboratory culture of the marine ciliate Euplotes raikovi.</title>
        <authorList>
            <person name="Granberg M."/>
            <person name="Backman S."/>
            <person name="Lundmark E."/>
            <person name="Nilsson E."/>
            <person name="Karlsson E."/>
            <person name="Thelaus J."/>
            <person name="Ohrman C."/>
            <person name="Larkeryd A."/>
            <person name="Stenberg P."/>
        </authorList>
    </citation>
    <scope>NUCLEOTIDE SEQUENCE [LARGE SCALE GENOMIC DNA]</scope>
    <source>
        <strain evidence="2 3">FSC1006</strain>
    </source>
</reference>
<evidence type="ECO:0000313" key="3">
    <source>
        <dbReference type="Proteomes" id="UP000029672"/>
    </source>
</evidence>
<dbReference type="STRING" id="1547445.LO80_03095"/>
<accession>A0A097ENC1</accession>
<proteinExistence type="predicted"/>
<dbReference type="KEGG" id="frf:LO80_03095"/>
<dbReference type="PANTHER" id="PTHR47738:SF4">
    <property type="entry name" value="PTS SYSTEM GALACTITOL-SPECIFIC EIIA COMPONENT"/>
    <property type="match status" value="1"/>
</dbReference>
<dbReference type="Proteomes" id="UP000029672">
    <property type="component" value="Chromosome"/>
</dbReference>
<dbReference type="GO" id="GO:0030295">
    <property type="term" value="F:protein kinase activator activity"/>
    <property type="evidence" value="ECO:0007669"/>
    <property type="project" value="TreeGrafter"/>
</dbReference>
<evidence type="ECO:0000313" key="2">
    <source>
        <dbReference type="EMBL" id="AIT09060.1"/>
    </source>
</evidence>
<dbReference type="InterPro" id="IPR051541">
    <property type="entry name" value="PTS_SugarTrans_NitroReg"/>
</dbReference>
<organism evidence="2 3">
    <name type="scientific">Candidatus Francisella endociliophora</name>
    <dbReference type="NCBI Taxonomy" id="653937"/>
    <lineage>
        <taxon>Bacteria</taxon>
        <taxon>Pseudomonadati</taxon>
        <taxon>Pseudomonadota</taxon>
        <taxon>Gammaproteobacteria</taxon>
        <taxon>Thiotrichales</taxon>
        <taxon>Francisellaceae</taxon>
        <taxon>Francisella</taxon>
    </lineage>
</organism>
<dbReference type="OrthoDB" id="95460at2"/>
<dbReference type="eggNOG" id="COG1762">
    <property type="taxonomic scope" value="Bacteria"/>
</dbReference>
<dbReference type="SUPFAM" id="SSF55804">
    <property type="entry name" value="Phoshotransferase/anion transport protein"/>
    <property type="match status" value="1"/>
</dbReference>
<dbReference type="HOGENOM" id="CLU_072531_5_2_6"/>
<dbReference type="PANTHER" id="PTHR47738">
    <property type="entry name" value="PTS SYSTEM FRUCTOSE-LIKE EIIA COMPONENT-RELATED"/>
    <property type="match status" value="1"/>
</dbReference>
<feature type="domain" description="PTS EIIA type-2" evidence="1">
    <location>
        <begin position="5"/>
        <end position="148"/>
    </location>
</feature>
<dbReference type="RefSeq" id="WP_040008454.1">
    <property type="nucleotide sequence ID" value="NZ_CP009574.1"/>
</dbReference>
<dbReference type="PROSITE" id="PS51094">
    <property type="entry name" value="PTS_EIIA_TYPE_2"/>
    <property type="match status" value="1"/>
</dbReference>
<sequence>MNLKALIDKKNIILNLNIESKKRLIEFLANRLANTYSDVDEDIVLKNIYKRERIGNTYIGKNIYIPHCRVENLSTTKIIVVTLKNGYYDDSIKDAIKIAVGVFFPDNISNIHMELLKQLALFLKKEETQRYFEHAPNAKNLYNLIVETKDENESI</sequence>